<dbReference type="InterPro" id="IPR039425">
    <property type="entry name" value="RNA_pol_sigma-70-like"/>
</dbReference>
<dbReference type="RefSeq" id="WP_242008805.1">
    <property type="nucleotide sequence ID" value="NZ_BAPL01000017.1"/>
</dbReference>
<dbReference type="SUPFAM" id="SSF88659">
    <property type="entry name" value="Sigma3 and sigma4 domains of RNA polymerase sigma factors"/>
    <property type="match status" value="1"/>
</dbReference>
<feature type="domain" description="RNA polymerase sigma-70 region 2" evidence="5">
    <location>
        <begin position="15"/>
        <end position="81"/>
    </location>
</feature>
<keyword evidence="8" id="KW-1185">Reference proteome</keyword>
<dbReference type="InterPro" id="IPR013325">
    <property type="entry name" value="RNA_pol_sigma_r2"/>
</dbReference>
<dbReference type="Gene3D" id="1.10.1740.10">
    <property type="match status" value="1"/>
</dbReference>
<keyword evidence="2" id="KW-0805">Transcription regulation</keyword>
<proteinExistence type="inferred from homology"/>
<gene>
    <name evidence="7" type="ORF">APE01nite_04500</name>
</gene>
<evidence type="ECO:0000313" key="7">
    <source>
        <dbReference type="EMBL" id="GEB84653.1"/>
    </source>
</evidence>
<dbReference type="Gene3D" id="1.10.10.10">
    <property type="entry name" value="Winged helix-like DNA-binding domain superfamily/Winged helix DNA-binding domain"/>
    <property type="match status" value="1"/>
</dbReference>
<dbReference type="Pfam" id="PF08281">
    <property type="entry name" value="Sigma70_r4_2"/>
    <property type="match status" value="1"/>
</dbReference>
<dbReference type="PANTHER" id="PTHR43133:SF25">
    <property type="entry name" value="RNA POLYMERASE SIGMA FACTOR RFAY-RELATED"/>
    <property type="match status" value="1"/>
</dbReference>
<dbReference type="InterPro" id="IPR013324">
    <property type="entry name" value="RNA_pol_sigma_r3/r4-like"/>
</dbReference>
<dbReference type="GO" id="GO:0016987">
    <property type="term" value="F:sigma factor activity"/>
    <property type="evidence" value="ECO:0007669"/>
    <property type="project" value="UniProtKB-KW"/>
</dbReference>
<dbReference type="EMBL" id="BJMV01000001">
    <property type="protein sequence ID" value="GEB84653.1"/>
    <property type="molecule type" value="Genomic_DNA"/>
</dbReference>
<evidence type="ECO:0000313" key="8">
    <source>
        <dbReference type="Proteomes" id="UP000317730"/>
    </source>
</evidence>
<evidence type="ECO:0000256" key="4">
    <source>
        <dbReference type="ARBA" id="ARBA00023163"/>
    </source>
</evidence>
<dbReference type="InterPro" id="IPR036388">
    <property type="entry name" value="WH-like_DNA-bd_sf"/>
</dbReference>
<dbReference type="InterPro" id="IPR007627">
    <property type="entry name" value="RNA_pol_sigma70_r2"/>
</dbReference>
<evidence type="ECO:0000256" key="2">
    <source>
        <dbReference type="ARBA" id="ARBA00023015"/>
    </source>
</evidence>
<dbReference type="PANTHER" id="PTHR43133">
    <property type="entry name" value="RNA POLYMERASE ECF-TYPE SIGMA FACTO"/>
    <property type="match status" value="1"/>
</dbReference>
<sequence length="177" mass="20074">MAPLSAQAFRAELMALVPALRGFARFCAREPAMADDLVQETILRALSNMHSFQQGTDGHMRGWCFTILRNLFLQQVRKGKRETALLEYYAHSNDTIHHEDDRQVDSVNELERHLWRLSPLLREALVLIGAQEMTYAEAAMVCGVGIGTMKARVSRARATLRALLEETGKRQDKTFTE</sequence>
<accession>A0A4Y3TSE1</accession>
<dbReference type="NCBIfam" id="TIGR02937">
    <property type="entry name" value="sigma70-ECF"/>
    <property type="match status" value="1"/>
</dbReference>
<evidence type="ECO:0000259" key="6">
    <source>
        <dbReference type="Pfam" id="PF08281"/>
    </source>
</evidence>
<comment type="similarity">
    <text evidence="1">Belongs to the sigma-70 factor family. ECF subfamily.</text>
</comment>
<evidence type="ECO:0000256" key="1">
    <source>
        <dbReference type="ARBA" id="ARBA00010641"/>
    </source>
</evidence>
<dbReference type="SUPFAM" id="SSF88946">
    <property type="entry name" value="Sigma2 domain of RNA polymerase sigma factors"/>
    <property type="match status" value="1"/>
</dbReference>
<organism evidence="7 8">
    <name type="scientific">Acetobacter peroxydans</name>
    <dbReference type="NCBI Taxonomy" id="104098"/>
    <lineage>
        <taxon>Bacteria</taxon>
        <taxon>Pseudomonadati</taxon>
        <taxon>Pseudomonadota</taxon>
        <taxon>Alphaproteobacteria</taxon>
        <taxon>Acetobacterales</taxon>
        <taxon>Acetobacteraceae</taxon>
        <taxon>Acetobacter</taxon>
    </lineage>
</organism>
<comment type="caution">
    <text evidence="7">The sequence shown here is derived from an EMBL/GenBank/DDBJ whole genome shotgun (WGS) entry which is preliminary data.</text>
</comment>
<dbReference type="InterPro" id="IPR013249">
    <property type="entry name" value="RNA_pol_sigma70_r4_t2"/>
</dbReference>
<keyword evidence="4" id="KW-0804">Transcription</keyword>
<feature type="domain" description="RNA polymerase sigma factor 70 region 4 type 2" evidence="6">
    <location>
        <begin position="115"/>
        <end position="160"/>
    </location>
</feature>
<dbReference type="Proteomes" id="UP000317730">
    <property type="component" value="Unassembled WGS sequence"/>
</dbReference>
<dbReference type="AlphaFoldDB" id="A0A4Y3TSE1"/>
<keyword evidence="3" id="KW-0731">Sigma factor</keyword>
<evidence type="ECO:0000259" key="5">
    <source>
        <dbReference type="Pfam" id="PF04542"/>
    </source>
</evidence>
<dbReference type="Pfam" id="PF04542">
    <property type="entry name" value="Sigma70_r2"/>
    <property type="match status" value="1"/>
</dbReference>
<name>A0A4Y3TSE1_9PROT</name>
<dbReference type="InterPro" id="IPR014284">
    <property type="entry name" value="RNA_pol_sigma-70_dom"/>
</dbReference>
<reference evidence="7 8" key="1">
    <citation type="submission" date="2019-06" db="EMBL/GenBank/DDBJ databases">
        <title>Whole genome shotgun sequence of Acetobacter peroxydans NBRC 13755.</title>
        <authorList>
            <person name="Hosoyama A."/>
            <person name="Uohara A."/>
            <person name="Ohji S."/>
            <person name="Ichikawa N."/>
        </authorList>
    </citation>
    <scope>NUCLEOTIDE SEQUENCE [LARGE SCALE GENOMIC DNA]</scope>
    <source>
        <strain evidence="7 8">NBRC 13755</strain>
    </source>
</reference>
<protein>
    <submittedName>
        <fullName evidence="7">RNA polymerase sigma factor</fullName>
    </submittedName>
</protein>
<evidence type="ECO:0000256" key="3">
    <source>
        <dbReference type="ARBA" id="ARBA00023082"/>
    </source>
</evidence>
<dbReference type="GO" id="GO:0006352">
    <property type="term" value="P:DNA-templated transcription initiation"/>
    <property type="evidence" value="ECO:0007669"/>
    <property type="project" value="InterPro"/>
</dbReference>
<dbReference type="GO" id="GO:0003677">
    <property type="term" value="F:DNA binding"/>
    <property type="evidence" value="ECO:0007669"/>
    <property type="project" value="InterPro"/>
</dbReference>